<feature type="region of interest" description="Disordered" evidence="1">
    <location>
        <begin position="420"/>
        <end position="442"/>
    </location>
</feature>
<feature type="compositionally biased region" description="Polar residues" evidence="1">
    <location>
        <begin position="572"/>
        <end position="587"/>
    </location>
</feature>
<feature type="region of interest" description="Disordered" evidence="1">
    <location>
        <begin position="355"/>
        <end position="374"/>
    </location>
</feature>
<reference evidence="3 4" key="1">
    <citation type="journal article" date="2021" name="Elife">
        <title>Chloroplast acquisition without the gene transfer in kleptoplastic sea slugs, Plakobranchus ocellatus.</title>
        <authorList>
            <person name="Maeda T."/>
            <person name="Takahashi S."/>
            <person name="Yoshida T."/>
            <person name="Shimamura S."/>
            <person name="Takaki Y."/>
            <person name="Nagai Y."/>
            <person name="Toyoda A."/>
            <person name="Suzuki Y."/>
            <person name="Arimoto A."/>
            <person name="Ishii H."/>
            <person name="Satoh N."/>
            <person name="Nishiyama T."/>
            <person name="Hasebe M."/>
            <person name="Maruyama T."/>
            <person name="Minagawa J."/>
            <person name="Obokata J."/>
            <person name="Shigenobu S."/>
        </authorList>
    </citation>
    <scope>NUCLEOTIDE SEQUENCE [LARGE SCALE GENOMIC DNA]</scope>
</reference>
<feature type="transmembrane region" description="Helical" evidence="2">
    <location>
        <begin position="260"/>
        <end position="280"/>
    </location>
</feature>
<organism evidence="3 4">
    <name type="scientific">Plakobranchus ocellatus</name>
    <dbReference type="NCBI Taxonomy" id="259542"/>
    <lineage>
        <taxon>Eukaryota</taxon>
        <taxon>Metazoa</taxon>
        <taxon>Spiralia</taxon>
        <taxon>Lophotrochozoa</taxon>
        <taxon>Mollusca</taxon>
        <taxon>Gastropoda</taxon>
        <taxon>Heterobranchia</taxon>
        <taxon>Euthyneura</taxon>
        <taxon>Panpulmonata</taxon>
        <taxon>Sacoglossa</taxon>
        <taxon>Placobranchoidea</taxon>
        <taxon>Plakobranchidae</taxon>
        <taxon>Plakobranchus</taxon>
    </lineage>
</organism>
<keyword evidence="2" id="KW-1133">Transmembrane helix</keyword>
<keyword evidence="4" id="KW-1185">Reference proteome</keyword>
<feature type="region of interest" description="Disordered" evidence="1">
    <location>
        <begin position="473"/>
        <end position="495"/>
    </location>
</feature>
<evidence type="ECO:0000256" key="1">
    <source>
        <dbReference type="SAM" id="MobiDB-lite"/>
    </source>
</evidence>
<keyword evidence="2" id="KW-0472">Membrane</keyword>
<evidence type="ECO:0008006" key="5">
    <source>
        <dbReference type="Google" id="ProtNLM"/>
    </source>
</evidence>
<dbReference type="AlphaFoldDB" id="A0AAV4C0A2"/>
<feature type="transmembrane region" description="Helical" evidence="2">
    <location>
        <begin position="224"/>
        <end position="248"/>
    </location>
</feature>
<keyword evidence="2" id="KW-0812">Transmembrane</keyword>
<protein>
    <recommendedName>
        <fullName evidence="5">Transmembrane protein</fullName>
    </recommendedName>
</protein>
<evidence type="ECO:0000256" key="2">
    <source>
        <dbReference type="SAM" id="Phobius"/>
    </source>
</evidence>
<feature type="transmembrane region" description="Helical" evidence="2">
    <location>
        <begin position="59"/>
        <end position="81"/>
    </location>
</feature>
<feature type="transmembrane region" description="Helical" evidence="2">
    <location>
        <begin position="101"/>
        <end position="123"/>
    </location>
</feature>
<feature type="region of interest" description="Disordered" evidence="1">
    <location>
        <begin position="565"/>
        <end position="587"/>
    </location>
</feature>
<comment type="caution">
    <text evidence="3">The sequence shown here is derived from an EMBL/GenBank/DDBJ whole genome shotgun (WGS) entry which is preliminary data.</text>
</comment>
<dbReference type="Proteomes" id="UP000735302">
    <property type="component" value="Unassembled WGS sequence"/>
</dbReference>
<name>A0AAV4C0A2_9GAST</name>
<evidence type="ECO:0000313" key="4">
    <source>
        <dbReference type="Proteomes" id="UP000735302"/>
    </source>
</evidence>
<proteinExistence type="predicted"/>
<evidence type="ECO:0000313" key="3">
    <source>
        <dbReference type="EMBL" id="GFO25313.1"/>
    </source>
</evidence>
<gene>
    <name evidence="3" type="ORF">PoB_005181800</name>
</gene>
<accession>A0AAV4C0A2</accession>
<dbReference type="EMBL" id="BLXT01005746">
    <property type="protein sequence ID" value="GFO25313.1"/>
    <property type="molecule type" value="Genomic_DNA"/>
</dbReference>
<sequence length="645" mass="70944">MASFELSEVDLVKISLSAHVFLLLRALLGQLIDWLLPLLSSCTSTFRTLLGIHNRAPGLLPRVLTEQISLLVLVILDLLALSHTSVSLVPFGHQPQPSPSFLIRLVLSACAARYIVLASWLLLDRKSAKNKTGMESKEGELLPVSESGSRLLDILNALICGGTTLLCLGYHENFLLGMTLPFQELSSILTQYCQLREMLTPVKATCSTSCSMTARTVSLTSRCLTLLACTLCLVCRGGLPALFLVLALRRESPFVMNQVSLIWFFFSGACLAVFHAMLMYRAVLRVRHQIYYGMSGFRHKHNNRLCCCLPFSSRRGQEVNLDNNSAREAASARDRGGAGGRLAAVWDRGEATGTNNQPFISMDDHPDSSSNHTQQDISLAVRDINKYQLQNLLDLNCGLLRPCDNRNVSPCSYRMPKFTSSGGSVEAIDSGGRQNAEGSSDGVAATDKINVVRKKEITKTWLLYRLLTNSLSSSPSIPTSSPPPSPTQSFLASGKPVSSSPYDPWVFPALYDANIKKKLHSQSDVTSSYFPSASEDSTFLSKHPLYSGHTEEIPLQTHTGFEEFNELPSPKPSSVTEQSSKANLNDTPLTDLKVSKKRMSTFQTPKFQARRSRNQLTNDCVKLLGVSKESSLDSWSEMSEDFTAV</sequence>